<reference evidence="2" key="1">
    <citation type="journal article" date="2014" name="Front. Microbiol.">
        <title>High frequency of phylogenetically diverse reductive dehalogenase-homologous genes in deep subseafloor sedimentary metagenomes.</title>
        <authorList>
            <person name="Kawai M."/>
            <person name="Futagami T."/>
            <person name="Toyoda A."/>
            <person name="Takaki Y."/>
            <person name="Nishi S."/>
            <person name="Hori S."/>
            <person name="Arai W."/>
            <person name="Tsubouchi T."/>
            <person name="Morono Y."/>
            <person name="Uchiyama I."/>
            <person name="Ito T."/>
            <person name="Fujiyama A."/>
            <person name="Inagaki F."/>
            <person name="Takami H."/>
        </authorList>
    </citation>
    <scope>NUCLEOTIDE SEQUENCE</scope>
    <source>
        <strain evidence="2">Expedition CK06-06</strain>
    </source>
</reference>
<dbReference type="EMBL" id="BARS01032408">
    <property type="protein sequence ID" value="GAG27783.1"/>
    <property type="molecule type" value="Genomic_DNA"/>
</dbReference>
<feature type="non-terminal residue" evidence="2">
    <location>
        <position position="176"/>
    </location>
</feature>
<gene>
    <name evidence="2" type="ORF">S01H1_50303</name>
</gene>
<keyword evidence="1" id="KW-0472">Membrane</keyword>
<organism evidence="2">
    <name type="scientific">marine sediment metagenome</name>
    <dbReference type="NCBI Taxonomy" id="412755"/>
    <lineage>
        <taxon>unclassified sequences</taxon>
        <taxon>metagenomes</taxon>
        <taxon>ecological metagenomes</taxon>
    </lineage>
</organism>
<keyword evidence="1" id="KW-1133">Transmembrane helix</keyword>
<accession>X0WTD6</accession>
<comment type="caution">
    <text evidence="2">The sequence shown here is derived from an EMBL/GenBank/DDBJ whole genome shotgun (WGS) entry which is preliminary data.</text>
</comment>
<sequence length="176" mass="19761">MGSIILTFVSILIVGIIFGIILILVGGKCTPGDPSCDNNTASYQQNKYNNKWLNNNNYVIKYPDDTSRYFMLRGKKDFSTLSETTTYQPVIDSIDNCANYLTLQTDDNNYFIESSGLNVNNLTCRIKHIDYNSDIRGGNIKNNTDMITIVNGTDSNDTFFYRGMIDYALLAPNGDI</sequence>
<proteinExistence type="predicted"/>
<protein>
    <submittedName>
        <fullName evidence="2">Uncharacterized protein</fullName>
    </submittedName>
</protein>
<dbReference type="AlphaFoldDB" id="X0WTD6"/>
<name>X0WTD6_9ZZZZ</name>
<feature type="transmembrane region" description="Helical" evidence="1">
    <location>
        <begin position="6"/>
        <end position="25"/>
    </location>
</feature>
<evidence type="ECO:0000313" key="2">
    <source>
        <dbReference type="EMBL" id="GAG27783.1"/>
    </source>
</evidence>
<evidence type="ECO:0000256" key="1">
    <source>
        <dbReference type="SAM" id="Phobius"/>
    </source>
</evidence>
<keyword evidence="1" id="KW-0812">Transmembrane</keyword>